<dbReference type="RefSeq" id="WP_109720104.1">
    <property type="nucleotide sequence ID" value="NZ_QEQK01000006.1"/>
</dbReference>
<gene>
    <name evidence="3" type="ORF">DEH80_08715</name>
</gene>
<evidence type="ECO:0000256" key="1">
    <source>
        <dbReference type="SAM" id="SignalP"/>
    </source>
</evidence>
<evidence type="ECO:0000313" key="3">
    <source>
        <dbReference type="EMBL" id="PWN56333.1"/>
    </source>
</evidence>
<proteinExistence type="predicted"/>
<dbReference type="Proteomes" id="UP000251800">
    <property type="component" value="Unassembled WGS sequence"/>
</dbReference>
<comment type="caution">
    <text evidence="3">The sequence shown here is derived from an EMBL/GenBank/DDBJ whole genome shotgun (WGS) entry which is preliminary data.</text>
</comment>
<dbReference type="EMBL" id="QEQK01000006">
    <property type="protein sequence ID" value="PWN56333.1"/>
    <property type="molecule type" value="Genomic_DNA"/>
</dbReference>
<reference evidence="3 4" key="1">
    <citation type="submission" date="2018-05" db="EMBL/GenBank/DDBJ databases">
        <title>Abyssibacter profundi OUC007T gen. nov., sp. nov, a marine bacterium isolated from seawater of the Mariana Trench.</title>
        <authorList>
            <person name="Zhou S."/>
        </authorList>
    </citation>
    <scope>NUCLEOTIDE SEQUENCE [LARGE SCALE GENOMIC DNA]</scope>
    <source>
        <strain evidence="3 4">OUC007</strain>
    </source>
</reference>
<protein>
    <recommendedName>
        <fullName evidence="2">Uncharacterized protein TP-0789 domain-containing protein</fullName>
    </recommendedName>
</protein>
<evidence type="ECO:0000259" key="2">
    <source>
        <dbReference type="Pfam" id="PF17131"/>
    </source>
</evidence>
<keyword evidence="1" id="KW-0732">Signal</keyword>
<feature type="signal peptide" evidence="1">
    <location>
        <begin position="1"/>
        <end position="29"/>
    </location>
</feature>
<dbReference type="OrthoDB" id="9803781at2"/>
<dbReference type="Gene3D" id="2.50.20.10">
    <property type="entry name" value="Lipoprotein localisation LolA/LolB/LppX"/>
    <property type="match status" value="1"/>
</dbReference>
<sequence length="272" mass="30103">MMRLTQKTTGLSATLIAVVSLAWTASATASLESAEEIVQCMTANVPEQAFSLQVGLEAYEDDELRERVVLDVVGELGDQGRLALMTRAAAPHPAAGQRLLLRQDPFGAALHMMQPHWSSARAVPADLRNETFWATDVSLHELQEVVGLIPKAVVARGEDVVEAGRRLYVLEMHPAHGRASTYSRLVGRIDANTCLPVQLDLYGPEGRLSKQLKADLNHRSVEDGRLVVHQWTIRNVATPNRYTRVYLGDVRFDVNALRPARLDLRGLRQWGS</sequence>
<keyword evidence="4" id="KW-1185">Reference proteome</keyword>
<organism evidence="3 4">
    <name type="scientific">Abyssibacter profundi</name>
    <dbReference type="NCBI Taxonomy" id="2182787"/>
    <lineage>
        <taxon>Bacteria</taxon>
        <taxon>Pseudomonadati</taxon>
        <taxon>Pseudomonadota</taxon>
        <taxon>Gammaproteobacteria</taxon>
        <taxon>Chromatiales</taxon>
        <taxon>Oceanococcaceae</taxon>
        <taxon>Abyssibacter</taxon>
    </lineage>
</organism>
<dbReference type="InterPro" id="IPR033399">
    <property type="entry name" value="TP_0789-like"/>
</dbReference>
<name>A0A363ULN7_9GAMM</name>
<feature type="domain" description="Uncharacterized protein TP-0789" evidence="2">
    <location>
        <begin position="87"/>
        <end position="254"/>
    </location>
</feature>
<feature type="chain" id="PRO_5016916269" description="Uncharacterized protein TP-0789 domain-containing protein" evidence="1">
    <location>
        <begin position="30"/>
        <end position="272"/>
    </location>
</feature>
<evidence type="ECO:0000313" key="4">
    <source>
        <dbReference type="Proteomes" id="UP000251800"/>
    </source>
</evidence>
<dbReference type="AlphaFoldDB" id="A0A363ULN7"/>
<dbReference type="Pfam" id="PF17131">
    <property type="entry name" value="LolA_like"/>
    <property type="match status" value="1"/>
</dbReference>
<accession>A0A363ULN7</accession>